<accession>A0A345P5I2</accession>
<evidence type="ECO:0000313" key="3">
    <source>
        <dbReference type="EMBL" id="AXI02541.1"/>
    </source>
</evidence>
<name>A0A345P5I2_9GAMM</name>
<dbReference type="InterPro" id="IPR036265">
    <property type="entry name" value="HIT-like_sf"/>
</dbReference>
<dbReference type="GO" id="GO:0003824">
    <property type="term" value="F:catalytic activity"/>
    <property type="evidence" value="ECO:0007669"/>
    <property type="project" value="InterPro"/>
</dbReference>
<gene>
    <name evidence="3" type="ORF">HYN46_06695</name>
</gene>
<protein>
    <submittedName>
        <fullName evidence="3">HIT domain-containing protein</fullName>
    </submittedName>
</protein>
<dbReference type="InterPro" id="IPR026026">
    <property type="entry name" value="HIT_Hint"/>
</dbReference>
<dbReference type="KEGG" id="mbah:HYN46_06695"/>
<feature type="domain" description="HIT" evidence="2">
    <location>
        <begin position="34"/>
        <end position="103"/>
    </location>
</feature>
<dbReference type="Proteomes" id="UP000253940">
    <property type="component" value="Chromosome"/>
</dbReference>
<dbReference type="OrthoDB" id="9799145at2"/>
<dbReference type="EMBL" id="CP031222">
    <property type="protein sequence ID" value="AXI02541.1"/>
    <property type="molecule type" value="Genomic_DNA"/>
</dbReference>
<dbReference type="PIRSF" id="PIRSF000714">
    <property type="entry name" value="HIT"/>
    <property type="match status" value="1"/>
</dbReference>
<evidence type="ECO:0000256" key="1">
    <source>
        <dbReference type="PROSITE-ProRule" id="PRU00464"/>
    </source>
</evidence>
<dbReference type="Gene3D" id="3.30.428.10">
    <property type="entry name" value="HIT-like"/>
    <property type="match status" value="1"/>
</dbReference>
<comment type="caution">
    <text evidence="1">Lacks conserved residue(s) required for the propagation of feature annotation.</text>
</comment>
<reference evidence="3 4" key="1">
    <citation type="submission" date="2018-07" db="EMBL/GenBank/DDBJ databases">
        <title>Genome sequencing of Moraxellaceae gen. HYN0046.</title>
        <authorList>
            <person name="Kim M."/>
            <person name="Yi H."/>
        </authorList>
    </citation>
    <scope>NUCLEOTIDE SEQUENCE [LARGE SCALE GENOMIC DNA]</scope>
    <source>
        <strain evidence="3 4">HYN0046</strain>
    </source>
</reference>
<dbReference type="InterPro" id="IPR011146">
    <property type="entry name" value="HIT-like"/>
</dbReference>
<sequence>MFSLHPKLAQDTFLIGDFPLSTCRLMNDMQFPWLILVPRVPQITELYELSQQDQAQFLRESSWLSSQLARIFRADKMNVAALGNQVSQLHFHHIVRYQNDQAWPNPVWGNRSVDYTVEALARMRQTLMLALRGQSEMPFDWKMD</sequence>
<organism evidence="3 4">
    <name type="scientific">Aquirhabdus parva</name>
    <dbReference type="NCBI Taxonomy" id="2283318"/>
    <lineage>
        <taxon>Bacteria</taxon>
        <taxon>Pseudomonadati</taxon>
        <taxon>Pseudomonadota</taxon>
        <taxon>Gammaproteobacteria</taxon>
        <taxon>Moraxellales</taxon>
        <taxon>Moraxellaceae</taxon>
        <taxon>Aquirhabdus</taxon>
    </lineage>
</organism>
<dbReference type="RefSeq" id="WP_114898651.1">
    <property type="nucleotide sequence ID" value="NZ_CP031222.1"/>
</dbReference>
<keyword evidence="4" id="KW-1185">Reference proteome</keyword>
<evidence type="ECO:0000313" key="4">
    <source>
        <dbReference type="Proteomes" id="UP000253940"/>
    </source>
</evidence>
<proteinExistence type="predicted"/>
<evidence type="ECO:0000259" key="2">
    <source>
        <dbReference type="PROSITE" id="PS51084"/>
    </source>
</evidence>
<dbReference type="SUPFAM" id="SSF54197">
    <property type="entry name" value="HIT-like"/>
    <property type="match status" value="1"/>
</dbReference>
<dbReference type="AlphaFoldDB" id="A0A345P5I2"/>
<dbReference type="PROSITE" id="PS51084">
    <property type="entry name" value="HIT_2"/>
    <property type="match status" value="1"/>
</dbReference>
<dbReference type="Pfam" id="PF01230">
    <property type="entry name" value="HIT"/>
    <property type="match status" value="1"/>
</dbReference>